<organism evidence="1 2">
    <name type="scientific">Musa troglodytarum</name>
    <name type="common">fe'i banana</name>
    <dbReference type="NCBI Taxonomy" id="320322"/>
    <lineage>
        <taxon>Eukaryota</taxon>
        <taxon>Viridiplantae</taxon>
        <taxon>Streptophyta</taxon>
        <taxon>Embryophyta</taxon>
        <taxon>Tracheophyta</taxon>
        <taxon>Spermatophyta</taxon>
        <taxon>Magnoliopsida</taxon>
        <taxon>Liliopsida</taxon>
        <taxon>Zingiberales</taxon>
        <taxon>Musaceae</taxon>
        <taxon>Musa</taxon>
    </lineage>
</organism>
<name>A0A9E7F4P4_9LILI</name>
<evidence type="ECO:0000313" key="1">
    <source>
        <dbReference type="EMBL" id="URD89409.1"/>
    </source>
</evidence>
<protein>
    <submittedName>
        <fullName evidence="1">Uncharacterized protein</fullName>
    </submittedName>
</protein>
<proteinExistence type="predicted"/>
<gene>
    <name evidence="1" type="ORF">MUK42_28785</name>
</gene>
<evidence type="ECO:0000313" key="2">
    <source>
        <dbReference type="Proteomes" id="UP001055439"/>
    </source>
</evidence>
<accession>A0A9E7F4P4</accession>
<sequence length="116" mass="12886">MRQITDVSTSSCLCLLYQTLAGYMVRYRSWSKRIFSPEFAESAPGDKNESYQLGSQSWVHLLLQQLATIPHGSRNAISLKEILACELEVCQWATCILLELKTPSTSFPGQKPSGSG</sequence>
<dbReference type="Proteomes" id="UP001055439">
    <property type="component" value="Chromosome 2"/>
</dbReference>
<reference evidence="1" key="1">
    <citation type="submission" date="2022-05" db="EMBL/GenBank/DDBJ databases">
        <title>The Musa troglodytarum L. genome provides insights into the mechanism of non-climacteric behaviour and enrichment of carotenoids.</title>
        <authorList>
            <person name="Wang J."/>
        </authorList>
    </citation>
    <scope>NUCLEOTIDE SEQUENCE</scope>
    <source>
        <tissue evidence="1">Leaf</tissue>
    </source>
</reference>
<dbReference type="AlphaFoldDB" id="A0A9E7F4P4"/>
<keyword evidence="2" id="KW-1185">Reference proteome</keyword>
<dbReference type="EMBL" id="CP097504">
    <property type="protein sequence ID" value="URD89409.1"/>
    <property type="molecule type" value="Genomic_DNA"/>
</dbReference>